<feature type="transmembrane region" description="Helical" evidence="1">
    <location>
        <begin position="115"/>
        <end position="134"/>
    </location>
</feature>
<keyword evidence="1" id="KW-1133">Transmembrane helix</keyword>
<keyword evidence="1" id="KW-0472">Membrane</keyword>
<dbReference type="AlphaFoldDB" id="A0A0B5DSH3"/>
<keyword evidence="3" id="KW-1185">Reference proteome</keyword>
<keyword evidence="1" id="KW-0812">Transmembrane</keyword>
<organism evidence="2 3">
    <name type="scientific">Celeribacter indicus</name>
    <dbReference type="NCBI Taxonomy" id="1208324"/>
    <lineage>
        <taxon>Bacteria</taxon>
        <taxon>Pseudomonadati</taxon>
        <taxon>Pseudomonadota</taxon>
        <taxon>Alphaproteobacteria</taxon>
        <taxon>Rhodobacterales</taxon>
        <taxon>Roseobacteraceae</taxon>
        <taxon>Celeribacter</taxon>
    </lineage>
</organism>
<accession>A0A0B5DSH3</accession>
<dbReference type="HOGENOM" id="CLU_549465_0_0_5"/>
<sequence length="496" mass="50024">MAEAGDVAGAQALILDELNRQYAGQAEALRNLPAGQIKAAGMAIGDATEKVGDVVLPVVAQIATHVEDLAVRFQALDPEMQKAIVTGGALAAAVGPLALGFGALVAAVGVIASPIGLAVAGFTALAGGVAYVALNWDRLVESWSGAEGIFGRLNFLVALPVIKLVELGRKTTAVIRQLGGFGKTMVFLSDLSGEVWERIGMLAAGFGARFEAIVGKVKAIWAQGVAYLAQKWAEFVGTIAPAFNAVAEKVGSDLRLDALGAASWASGLENAAANAGTLAANADLAADALIAVAKSPLATLERLNTTVGEVAETVEEDLGEAGALAVKETTEVTKDLEDVLNDAGSAGGSAGGKIASGLAEAIPVAERLADTIAEIGRQTFDRMGDNLAHALAGGNVASGVRGVWNDYVGGASDIFASTLRDAFTGGGFASIGASLSGAWGGMTTALSGLSSVSSLGALAELCLNLGDAHHQAARFSVSFVCSIPSVNLIPSITFGN</sequence>
<evidence type="ECO:0000313" key="2">
    <source>
        <dbReference type="EMBL" id="AJE45999.1"/>
    </source>
</evidence>
<dbReference type="OrthoDB" id="7311517at2"/>
<evidence type="ECO:0000256" key="1">
    <source>
        <dbReference type="SAM" id="Phobius"/>
    </source>
</evidence>
<dbReference type="KEGG" id="cid:P73_1284"/>
<gene>
    <name evidence="2" type="ORF">P73_1284</name>
</gene>
<dbReference type="RefSeq" id="WP_043868966.1">
    <property type="nucleotide sequence ID" value="NZ_CP004393.1"/>
</dbReference>
<protein>
    <submittedName>
        <fullName evidence="2">Tail tape measure protein, TP901 family</fullName>
    </submittedName>
</protein>
<feature type="transmembrane region" description="Helical" evidence="1">
    <location>
        <begin position="83"/>
        <end position="109"/>
    </location>
</feature>
<name>A0A0B5DSH3_9RHOB</name>
<reference evidence="2 3" key="1">
    <citation type="journal article" date="2014" name="Int. J. Syst. Evol. Microbiol.">
        <title>Celeribacter indicus sp. nov., a polycyclic aromatic hydrocarbon-degrading bacterium from deep-sea sediment and reclassification of Huaishuia halophila as Celeribacter halophilus comb. nov.</title>
        <authorList>
            <person name="Lai Q."/>
            <person name="Cao J."/>
            <person name="Yuan J."/>
            <person name="Li F."/>
            <person name="Shao Z."/>
        </authorList>
    </citation>
    <scope>NUCLEOTIDE SEQUENCE [LARGE SCALE GENOMIC DNA]</scope>
    <source>
        <strain evidence="2">P73</strain>
    </source>
</reference>
<dbReference type="EMBL" id="CP004393">
    <property type="protein sequence ID" value="AJE45999.1"/>
    <property type="molecule type" value="Genomic_DNA"/>
</dbReference>
<proteinExistence type="predicted"/>
<evidence type="ECO:0000313" key="3">
    <source>
        <dbReference type="Proteomes" id="UP000031521"/>
    </source>
</evidence>
<dbReference type="Proteomes" id="UP000031521">
    <property type="component" value="Chromosome"/>
</dbReference>